<dbReference type="InterPro" id="IPR036396">
    <property type="entry name" value="Cyt_P450_sf"/>
</dbReference>
<comment type="caution">
    <text evidence="1">The sequence shown here is derived from an EMBL/GenBank/DDBJ whole genome shotgun (WGS) entry which is preliminary data.</text>
</comment>
<evidence type="ECO:0000313" key="1">
    <source>
        <dbReference type="EMBL" id="CAG8693544.1"/>
    </source>
</evidence>
<dbReference type="SUPFAM" id="SSF48264">
    <property type="entry name" value="Cytochrome P450"/>
    <property type="match status" value="1"/>
</dbReference>
<name>A0A9N9ESU4_FUNMO</name>
<dbReference type="GO" id="GO:0005506">
    <property type="term" value="F:iron ion binding"/>
    <property type="evidence" value="ECO:0007669"/>
    <property type="project" value="InterPro"/>
</dbReference>
<dbReference type="AlphaFoldDB" id="A0A9N9ESU4"/>
<evidence type="ECO:0000313" key="2">
    <source>
        <dbReference type="Proteomes" id="UP000789375"/>
    </source>
</evidence>
<keyword evidence="2" id="KW-1185">Reference proteome</keyword>
<dbReference type="EMBL" id="CAJVPP010008016">
    <property type="protein sequence ID" value="CAG8693544.1"/>
    <property type="molecule type" value="Genomic_DNA"/>
</dbReference>
<organism evidence="1 2">
    <name type="scientific">Funneliformis mosseae</name>
    <name type="common">Endomycorrhizal fungus</name>
    <name type="synonym">Glomus mosseae</name>
    <dbReference type="NCBI Taxonomy" id="27381"/>
    <lineage>
        <taxon>Eukaryota</taxon>
        <taxon>Fungi</taxon>
        <taxon>Fungi incertae sedis</taxon>
        <taxon>Mucoromycota</taxon>
        <taxon>Glomeromycotina</taxon>
        <taxon>Glomeromycetes</taxon>
        <taxon>Glomerales</taxon>
        <taxon>Glomeraceae</taxon>
        <taxon>Funneliformis</taxon>
    </lineage>
</organism>
<dbReference type="GO" id="GO:0004497">
    <property type="term" value="F:monooxygenase activity"/>
    <property type="evidence" value="ECO:0007669"/>
    <property type="project" value="InterPro"/>
</dbReference>
<reference evidence="1" key="1">
    <citation type="submission" date="2021-06" db="EMBL/GenBank/DDBJ databases">
        <authorList>
            <person name="Kallberg Y."/>
            <person name="Tangrot J."/>
            <person name="Rosling A."/>
        </authorList>
    </citation>
    <scope>NUCLEOTIDE SEQUENCE</scope>
    <source>
        <strain evidence="1">87-6 pot B 2015</strain>
    </source>
</reference>
<dbReference type="InterPro" id="IPR001128">
    <property type="entry name" value="Cyt_P450"/>
</dbReference>
<dbReference type="Proteomes" id="UP000789375">
    <property type="component" value="Unassembled WGS sequence"/>
</dbReference>
<dbReference type="GO" id="GO:0020037">
    <property type="term" value="F:heme binding"/>
    <property type="evidence" value="ECO:0007669"/>
    <property type="project" value="InterPro"/>
</dbReference>
<protein>
    <submittedName>
        <fullName evidence="1">12807_t:CDS:1</fullName>
    </submittedName>
</protein>
<gene>
    <name evidence="1" type="ORF">FMOSSE_LOCUS13464</name>
</gene>
<sequence>MDHHHEFGDMFEIWGGRKRLVFLSNRSLIEKIYTPNVNNKFFARLQVPYLEKIGLQHGLVFNNDYQIWKRNRKLVVQALKSPRFLRQFTKLVQSSFNENESFWDKKEYHFDFAKWIKHFTTDITLRTTTSSPSYCLHAYLFGEEHVDPIKSEEIKKSIKLSHAEQNSIIITIKVHFTEGMSVGFVLPLELNCTFRDIITFINDLKMRISVELNILKPQLNRPVI</sequence>
<dbReference type="Gene3D" id="1.10.630.10">
    <property type="entry name" value="Cytochrome P450"/>
    <property type="match status" value="1"/>
</dbReference>
<proteinExistence type="predicted"/>
<dbReference type="GO" id="GO:0016705">
    <property type="term" value="F:oxidoreductase activity, acting on paired donors, with incorporation or reduction of molecular oxygen"/>
    <property type="evidence" value="ECO:0007669"/>
    <property type="project" value="InterPro"/>
</dbReference>
<dbReference type="Pfam" id="PF00067">
    <property type="entry name" value="p450"/>
    <property type="match status" value="1"/>
</dbReference>
<accession>A0A9N9ESU4</accession>